<dbReference type="Proteomes" id="UP000663861">
    <property type="component" value="Unassembled WGS sequence"/>
</dbReference>
<evidence type="ECO:0000313" key="2">
    <source>
        <dbReference type="Proteomes" id="UP000663861"/>
    </source>
</evidence>
<reference evidence="1" key="1">
    <citation type="submission" date="2021-01" db="EMBL/GenBank/DDBJ databases">
        <authorList>
            <person name="Kaushik A."/>
        </authorList>
    </citation>
    <scope>NUCLEOTIDE SEQUENCE</scope>
    <source>
        <strain evidence="1">AG4-RS23</strain>
    </source>
</reference>
<evidence type="ECO:0000313" key="1">
    <source>
        <dbReference type="EMBL" id="CAE6418492.1"/>
    </source>
</evidence>
<comment type="caution">
    <text evidence="1">The sequence shown here is derived from an EMBL/GenBank/DDBJ whole genome shotgun (WGS) entry which is preliminary data.</text>
</comment>
<name>A0A8H2X825_9AGAM</name>
<dbReference type="EMBL" id="CAJMWY010000153">
    <property type="protein sequence ID" value="CAE6418492.1"/>
    <property type="molecule type" value="Genomic_DNA"/>
</dbReference>
<accession>A0A8H2X825</accession>
<sequence length="209" mass="23231">MVYLSSGQYSSAAQSARHCLGRPLINVPLFALVLLLPLFGAYLAHASPLCSELNSHPLSHHRCPRGIITPNRYHIRAVGNDPSSYLFATHQGPGKEIKIAPKGQQGQEWEITLVSEESGYNIRPCELNNSDTAYLHNVYLNGSVILAERQLLRVNPDEEYYTIWGPPRAGTYGAPDWIGVIGDKVVQRTQHNPPPSLDSHLWEFIPLSN</sequence>
<gene>
    <name evidence="1" type="ORF">RDB_LOCUS9727</name>
</gene>
<dbReference type="AlphaFoldDB" id="A0A8H2X825"/>
<dbReference type="Gene3D" id="2.80.10.50">
    <property type="match status" value="1"/>
</dbReference>
<protein>
    <submittedName>
        <fullName evidence="1">Uncharacterized protein</fullName>
    </submittedName>
</protein>
<organism evidence="1 2">
    <name type="scientific">Rhizoctonia solani</name>
    <dbReference type="NCBI Taxonomy" id="456999"/>
    <lineage>
        <taxon>Eukaryota</taxon>
        <taxon>Fungi</taxon>
        <taxon>Dikarya</taxon>
        <taxon>Basidiomycota</taxon>
        <taxon>Agaricomycotina</taxon>
        <taxon>Agaricomycetes</taxon>
        <taxon>Cantharellales</taxon>
        <taxon>Ceratobasidiaceae</taxon>
        <taxon>Rhizoctonia</taxon>
    </lineage>
</organism>
<proteinExistence type="predicted"/>